<dbReference type="AlphaFoldDB" id="A0ABD0KA91"/>
<protein>
    <submittedName>
        <fullName evidence="1">Uncharacterized protein</fullName>
    </submittedName>
</protein>
<organism evidence="1 2">
    <name type="scientific">Batillaria attramentaria</name>
    <dbReference type="NCBI Taxonomy" id="370345"/>
    <lineage>
        <taxon>Eukaryota</taxon>
        <taxon>Metazoa</taxon>
        <taxon>Spiralia</taxon>
        <taxon>Lophotrochozoa</taxon>
        <taxon>Mollusca</taxon>
        <taxon>Gastropoda</taxon>
        <taxon>Caenogastropoda</taxon>
        <taxon>Sorbeoconcha</taxon>
        <taxon>Cerithioidea</taxon>
        <taxon>Batillariidae</taxon>
        <taxon>Batillaria</taxon>
    </lineage>
</organism>
<sequence length="94" mass="10468">MYTEVQLMSRTSVYTHYVYTEVQLMSKRPTSESDTELIVSIGAATLSYIRGYEMKECGAWLILSGSGSKLALISKKSSDAMVCVCVILQKRCDL</sequence>
<comment type="caution">
    <text evidence="1">The sequence shown here is derived from an EMBL/GenBank/DDBJ whole genome shotgun (WGS) entry which is preliminary data.</text>
</comment>
<name>A0ABD0KA91_9CAEN</name>
<evidence type="ECO:0000313" key="2">
    <source>
        <dbReference type="Proteomes" id="UP001519460"/>
    </source>
</evidence>
<proteinExistence type="predicted"/>
<dbReference type="Proteomes" id="UP001519460">
    <property type="component" value="Unassembled WGS sequence"/>
</dbReference>
<evidence type="ECO:0000313" key="1">
    <source>
        <dbReference type="EMBL" id="KAK7484008.1"/>
    </source>
</evidence>
<reference evidence="1 2" key="1">
    <citation type="journal article" date="2023" name="Sci. Data">
        <title>Genome assembly of the Korean intertidal mud-creeper Batillaria attramentaria.</title>
        <authorList>
            <person name="Patra A.K."/>
            <person name="Ho P.T."/>
            <person name="Jun S."/>
            <person name="Lee S.J."/>
            <person name="Kim Y."/>
            <person name="Won Y.J."/>
        </authorList>
    </citation>
    <scope>NUCLEOTIDE SEQUENCE [LARGE SCALE GENOMIC DNA]</scope>
    <source>
        <strain evidence="1">Wonlab-2016</strain>
    </source>
</reference>
<accession>A0ABD0KA91</accession>
<dbReference type="EMBL" id="JACVVK020000217">
    <property type="protein sequence ID" value="KAK7484008.1"/>
    <property type="molecule type" value="Genomic_DNA"/>
</dbReference>
<keyword evidence="2" id="KW-1185">Reference proteome</keyword>
<gene>
    <name evidence="1" type="ORF">BaRGS_00024743</name>
</gene>